<protein>
    <submittedName>
        <fullName evidence="1">Uncharacterized protein</fullName>
    </submittedName>
</protein>
<accession>A0AAV2JA20</accession>
<sequence>MSTPAQLGQKRLLRTQLSSLSYWYICSITYNLSTPTSAASPTTWPRPLLQHHLQLVHAHFCSVTYNLAPPTSAASPTTWPRPHLQRHLQPGPAHICSLTYNLSPPTSAASPTTWPRPHLQLHLPADPAHFSRLSYNLAPPTSAASPTPWPRPLLQPHLQPGPAHFCSVTYNLAPPTSTTVSNFALTSEEALFAVDHVDAAALAARRAVNLAVVLVETAIGATDRDERGPARVLTHALSPTRIQDHALPATATGGQSGPRCPLQVTAGSGFVVDQDRVDLAAPYRSLLVLVSLWTRTERTSLPPTGHCWFWFRCGPGQSGPRCPLQVTAGSGFVVDRDRVDLAAPYRSLLVLVSLWTRTEWTSLPPTDHCWFWFPSGPGQSGPRCPYRSLLVLVSLWTRTEWILLPPTGHCWFWFCSGPGQSGPRCPLQVTAGSGFVVDQDRVDLTAPYRSLLVLVSFWIGTEWTSLPPTGHCWLWFPSGPGQSGPRCPLQVTAGSGFVVDRDRVDLAAPYRSLLALVSFWTRTEWTSLPPTGHCRRNV</sequence>
<gene>
    <name evidence="1" type="ORF">KC01_LOCUS5980</name>
</gene>
<organism evidence="1 2">
    <name type="scientific">Knipowitschia caucasica</name>
    <name type="common">Caucasian dwarf goby</name>
    <name type="synonym">Pomatoschistus caucasicus</name>
    <dbReference type="NCBI Taxonomy" id="637954"/>
    <lineage>
        <taxon>Eukaryota</taxon>
        <taxon>Metazoa</taxon>
        <taxon>Chordata</taxon>
        <taxon>Craniata</taxon>
        <taxon>Vertebrata</taxon>
        <taxon>Euteleostomi</taxon>
        <taxon>Actinopterygii</taxon>
        <taxon>Neopterygii</taxon>
        <taxon>Teleostei</taxon>
        <taxon>Neoteleostei</taxon>
        <taxon>Acanthomorphata</taxon>
        <taxon>Gobiaria</taxon>
        <taxon>Gobiiformes</taxon>
        <taxon>Gobioidei</taxon>
        <taxon>Gobiidae</taxon>
        <taxon>Gobiinae</taxon>
        <taxon>Knipowitschia</taxon>
    </lineage>
</organism>
<evidence type="ECO:0000313" key="2">
    <source>
        <dbReference type="Proteomes" id="UP001497482"/>
    </source>
</evidence>
<evidence type="ECO:0000313" key="1">
    <source>
        <dbReference type="EMBL" id="CAL1574235.1"/>
    </source>
</evidence>
<keyword evidence="2" id="KW-1185">Reference proteome</keyword>
<dbReference type="AlphaFoldDB" id="A0AAV2JA20"/>
<dbReference type="Proteomes" id="UP001497482">
    <property type="component" value="Chromosome 11"/>
</dbReference>
<dbReference type="EMBL" id="OZ035833">
    <property type="protein sequence ID" value="CAL1574235.1"/>
    <property type="molecule type" value="Genomic_DNA"/>
</dbReference>
<proteinExistence type="predicted"/>
<reference evidence="1 2" key="1">
    <citation type="submission" date="2024-04" db="EMBL/GenBank/DDBJ databases">
        <authorList>
            <person name="Waldvogel A.-M."/>
            <person name="Schoenle A."/>
        </authorList>
    </citation>
    <scope>NUCLEOTIDE SEQUENCE [LARGE SCALE GENOMIC DNA]</scope>
</reference>
<name>A0AAV2JA20_KNICA</name>